<proteinExistence type="predicted"/>
<organism evidence="3 4">
    <name type="scientific">Candidatus Gemmiger excrementipullorum</name>
    <dbReference type="NCBI Taxonomy" id="2838610"/>
    <lineage>
        <taxon>Bacteria</taxon>
        <taxon>Bacillati</taxon>
        <taxon>Bacillota</taxon>
        <taxon>Clostridia</taxon>
        <taxon>Eubacteriales</taxon>
        <taxon>Gemmiger</taxon>
    </lineage>
</organism>
<protein>
    <submittedName>
        <fullName evidence="3">Uncharacterized protein</fullName>
    </submittedName>
</protein>
<evidence type="ECO:0000313" key="4">
    <source>
        <dbReference type="Proteomes" id="UP000886751"/>
    </source>
</evidence>
<dbReference type="Proteomes" id="UP000886751">
    <property type="component" value="Unassembled WGS sequence"/>
</dbReference>
<feature type="region of interest" description="Disordered" evidence="2">
    <location>
        <begin position="305"/>
        <end position="346"/>
    </location>
</feature>
<dbReference type="EMBL" id="DXEI01000095">
    <property type="protein sequence ID" value="HIX95088.1"/>
    <property type="molecule type" value="Genomic_DNA"/>
</dbReference>
<name>A0A9D1Y0Q1_9FIRM</name>
<feature type="region of interest" description="Disordered" evidence="2">
    <location>
        <begin position="260"/>
        <end position="281"/>
    </location>
</feature>
<gene>
    <name evidence="3" type="ORF">H9846_06495</name>
</gene>
<evidence type="ECO:0000256" key="2">
    <source>
        <dbReference type="SAM" id="MobiDB-lite"/>
    </source>
</evidence>
<feature type="coiled-coil region" evidence="1">
    <location>
        <begin position="29"/>
        <end position="147"/>
    </location>
</feature>
<evidence type="ECO:0000256" key="1">
    <source>
        <dbReference type="SAM" id="Coils"/>
    </source>
</evidence>
<feature type="region of interest" description="Disordered" evidence="2">
    <location>
        <begin position="365"/>
        <end position="414"/>
    </location>
</feature>
<reference evidence="3" key="2">
    <citation type="submission" date="2021-04" db="EMBL/GenBank/DDBJ databases">
        <authorList>
            <person name="Gilroy R."/>
        </authorList>
    </citation>
    <scope>NUCLEOTIDE SEQUENCE</scope>
    <source>
        <strain evidence="3">ChiHecec2B26-7398</strain>
    </source>
</reference>
<sequence length="439" mass="47812">MANIDVNQYMEQCGVRKARFGGYEPEDVRQALRALCSDYEQALARAAAENRAARQESDALRRRCQTLLGQNQTLSAQNATLAGQFDAAARRRDELESHCAALEARNHSLTDQVAVQRLKNSDLARDNKELTERAEDAEAALRIKGRACDEARQKVQDERDQVLAAAHAEGEKIRQKARDEAEALLKDTNRKAEAIDQMARDQAIDQARKLVQAATDETREIQNAHRLRLQDLKARVDAMEQRRDALLDFLASMIEQLQQTQDAARRQSPALPEAADLPDETPEVELDLSDQAVAAAAAALPGEAADALPGQDSQPAPQPTAQVVQQPAAQPAAQPAQPPAAPAAAAQDVEIPGAIFSYPILRQEGAPILDEDPPLRGPHAPLLPDLNAGEEEDDDAAGGIRILPEPAPRPDPRRPKAVAALKALRRKLSGAQYRTGDRL</sequence>
<comment type="caution">
    <text evidence="3">The sequence shown here is derived from an EMBL/GenBank/DDBJ whole genome shotgun (WGS) entry which is preliminary data.</text>
</comment>
<feature type="compositionally biased region" description="Low complexity" evidence="2">
    <location>
        <begin position="319"/>
        <end position="335"/>
    </location>
</feature>
<dbReference type="AlphaFoldDB" id="A0A9D1Y0Q1"/>
<evidence type="ECO:0000313" key="3">
    <source>
        <dbReference type="EMBL" id="HIX95088.1"/>
    </source>
</evidence>
<keyword evidence="1" id="KW-0175">Coiled coil</keyword>
<reference evidence="3" key="1">
    <citation type="journal article" date="2021" name="PeerJ">
        <title>Extensive microbial diversity within the chicken gut microbiome revealed by metagenomics and culture.</title>
        <authorList>
            <person name="Gilroy R."/>
            <person name="Ravi A."/>
            <person name="Getino M."/>
            <person name="Pursley I."/>
            <person name="Horton D.L."/>
            <person name="Alikhan N.F."/>
            <person name="Baker D."/>
            <person name="Gharbi K."/>
            <person name="Hall N."/>
            <person name="Watson M."/>
            <person name="Adriaenssens E.M."/>
            <person name="Foster-Nyarko E."/>
            <person name="Jarju S."/>
            <person name="Secka A."/>
            <person name="Antonio M."/>
            <person name="Oren A."/>
            <person name="Chaudhuri R.R."/>
            <person name="La Ragione R."/>
            <person name="Hildebrand F."/>
            <person name="Pallen M.J."/>
        </authorList>
    </citation>
    <scope>NUCLEOTIDE SEQUENCE</scope>
    <source>
        <strain evidence="3">ChiHecec2B26-7398</strain>
    </source>
</reference>
<accession>A0A9D1Y0Q1</accession>